<evidence type="ECO:0000256" key="1">
    <source>
        <dbReference type="ARBA" id="ARBA00023015"/>
    </source>
</evidence>
<dbReference type="InterPro" id="IPR036390">
    <property type="entry name" value="WH_DNA-bd_sf"/>
</dbReference>
<comment type="caution">
    <text evidence="5">The sequence shown here is derived from an EMBL/GenBank/DDBJ whole genome shotgun (WGS) entry which is preliminary data.</text>
</comment>
<dbReference type="InterPro" id="IPR036388">
    <property type="entry name" value="WH-like_DNA-bd_sf"/>
</dbReference>
<keyword evidence="6" id="KW-1185">Reference proteome</keyword>
<accession>A0A3M8Q2M2</accession>
<keyword evidence="1" id="KW-0805">Transcription regulation</keyword>
<dbReference type="AlphaFoldDB" id="A0A3M8Q2M2"/>
<dbReference type="Gene3D" id="1.10.10.10">
    <property type="entry name" value="Winged helix-like DNA-binding domain superfamily/Winged helix DNA-binding domain"/>
    <property type="match status" value="1"/>
</dbReference>
<evidence type="ECO:0000256" key="2">
    <source>
        <dbReference type="ARBA" id="ARBA00023125"/>
    </source>
</evidence>
<proteinExistence type="predicted"/>
<name>A0A3M8Q2M2_9GAMM</name>
<dbReference type="PANTHER" id="PTHR35790:SF4">
    <property type="entry name" value="HTH-TYPE TRANSCRIPTIONAL REGULATOR PCHR"/>
    <property type="match status" value="1"/>
</dbReference>
<sequence>MKEKIGESLHKLMHNYRHQIREAASASGIAIPVSHIRSLKCIKNIKNCSAKDISERLSLDKSQITRVLKELVGAGYVIKVRCPDNHRSQLLSLTQIGSELLEKLMMLDQLAVEKMTKYLTAQQIEDFIHISEIMVNNLDQSPSCDKQN</sequence>
<reference evidence="5 6" key="1">
    <citation type="journal article" date="2012" name="Int. J. Syst. Evol. Microbiol.">
        <title>Marinomonas hwangdonensis sp. nov., isolated from seawater.</title>
        <authorList>
            <person name="Jung Y.T."/>
            <person name="Oh T.K."/>
            <person name="Yoon J.H."/>
        </authorList>
    </citation>
    <scope>NUCLEOTIDE SEQUENCE [LARGE SCALE GENOMIC DNA]</scope>
    <source>
        <strain evidence="5 6">HDW-15</strain>
    </source>
</reference>
<dbReference type="InterPro" id="IPR052067">
    <property type="entry name" value="Metal_resp_HTH_trans_reg"/>
</dbReference>
<dbReference type="SMART" id="SM00347">
    <property type="entry name" value="HTH_MARR"/>
    <property type="match status" value="1"/>
</dbReference>
<dbReference type="Pfam" id="PF01047">
    <property type="entry name" value="MarR"/>
    <property type="match status" value="1"/>
</dbReference>
<dbReference type="PRINTS" id="PR00598">
    <property type="entry name" value="HTHMARR"/>
</dbReference>
<dbReference type="EMBL" id="RIZG01000006">
    <property type="protein sequence ID" value="RNF50022.1"/>
    <property type="molecule type" value="Genomic_DNA"/>
</dbReference>
<evidence type="ECO:0000313" key="5">
    <source>
        <dbReference type="EMBL" id="RNF50022.1"/>
    </source>
</evidence>
<protein>
    <submittedName>
        <fullName evidence="5">MarR family transcriptional regulator</fullName>
    </submittedName>
</protein>
<dbReference type="Proteomes" id="UP000280507">
    <property type="component" value="Unassembled WGS sequence"/>
</dbReference>
<keyword evidence="3" id="KW-0804">Transcription</keyword>
<organism evidence="5 6">
    <name type="scientific">Marinomonas hwangdonensis</name>
    <dbReference type="NCBI Taxonomy" id="1053647"/>
    <lineage>
        <taxon>Bacteria</taxon>
        <taxon>Pseudomonadati</taxon>
        <taxon>Pseudomonadota</taxon>
        <taxon>Gammaproteobacteria</taxon>
        <taxon>Oceanospirillales</taxon>
        <taxon>Oceanospirillaceae</taxon>
        <taxon>Marinomonas</taxon>
    </lineage>
</organism>
<dbReference type="SUPFAM" id="SSF46785">
    <property type="entry name" value="Winged helix' DNA-binding domain"/>
    <property type="match status" value="1"/>
</dbReference>
<dbReference type="RefSeq" id="WP_123096005.1">
    <property type="nucleotide sequence ID" value="NZ_RIZG01000006.1"/>
</dbReference>
<dbReference type="GO" id="GO:0003700">
    <property type="term" value="F:DNA-binding transcription factor activity"/>
    <property type="evidence" value="ECO:0007669"/>
    <property type="project" value="InterPro"/>
</dbReference>
<dbReference type="GO" id="GO:0003677">
    <property type="term" value="F:DNA binding"/>
    <property type="evidence" value="ECO:0007669"/>
    <property type="project" value="UniProtKB-KW"/>
</dbReference>
<gene>
    <name evidence="5" type="ORF">EBI00_11120</name>
</gene>
<feature type="domain" description="HTH marR-type" evidence="4">
    <location>
        <begin position="2"/>
        <end position="136"/>
    </location>
</feature>
<dbReference type="InterPro" id="IPR000835">
    <property type="entry name" value="HTH_MarR-typ"/>
</dbReference>
<dbReference type="OrthoDB" id="6196575at2"/>
<keyword evidence="2" id="KW-0238">DNA-binding</keyword>
<evidence type="ECO:0000313" key="6">
    <source>
        <dbReference type="Proteomes" id="UP000280507"/>
    </source>
</evidence>
<evidence type="ECO:0000259" key="4">
    <source>
        <dbReference type="PROSITE" id="PS50995"/>
    </source>
</evidence>
<evidence type="ECO:0000256" key="3">
    <source>
        <dbReference type="ARBA" id="ARBA00023163"/>
    </source>
</evidence>
<dbReference type="PANTHER" id="PTHR35790">
    <property type="entry name" value="HTH-TYPE TRANSCRIPTIONAL REGULATOR PCHR"/>
    <property type="match status" value="1"/>
</dbReference>
<dbReference type="PROSITE" id="PS50995">
    <property type="entry name" value="HTH_MARR_2"/>
    <property type="match status" value="1"/>
</dbReference>